<dbReference type="Pfam" id="PF04030">
    <property type="entry name" value="ALO"/>
    <property type="match status" value="1"/>
</dbReference>
<keyword evidence="1 3" id="KW-0560">Oxidoreductase</keyword>
<reference evidence="3 4" key="2">
    <citation type="submission" date="2020-08" db="EMBL/GenBank/DDBJ databases">
        <authorList>
            <person name="Partida-Martinez L."/>
            <person name="Huntemann M."/>
            <person name="Clum A."/>
            <person name="Wang J."/>
            <person name="Palaniappan K."/>
            <person name="Ritter S."/>
            <person name="Chen I.-M."/>
            <person name="Stamatis D."/>
            <person name="Reddy T."/>
            <person name="O'Malley R."/>
            <person name="Daum C."/>
            <person name="Shapiro N."/>
            <person name="Ivanova N."/>
            <person name="Kyrpides N."/>
            <person name="Woyke T."/>
        </authorList>
    </citation>
    <scope>NUCLEOTIDE SEQUENCE [LARGE SCALE GENOMIC DNA]</scope>
    <source>
        <strain evidence="3 4">AS2.23</strain>
    </source>
</reference>
<organism evidence="3 4">
    <name type="scientific">Kineococcus radiotolerans</name>
    <dbReference type="NCBI Taxonomy" id="131568"/>
    <lineage>
        <taxon>Bacteria</taxon>
        <taxon>Bacillati</taxon>
        <taxon>Actinomycetota</taxon>
        <taxon>Actinomycetes</taxon>
        <taxon>Kineosporiales</taxon>
        <taxon>Kineosporiaceae</taxon>
        <taxon>Kineococcus</taxon>
    </lineage>
</organism>
<dbReference type="Gene3D" id="3.30.43.10">
    <property type="entry name" value="Uridine Diphospho-n-acetylenolpyruvylglucosamine Reductase, domain 2"/>
    <property type="match status" value="1"/>
</dbReference>
<dbReference type="SUPFAM" id="SSF56176">
    <property type="entry name" value="FAD-binding/transporter-associated domain-like"/>
    <property type="match status" value="1"/>
</dbReference>
<dbReference type="InterPro" id="IPR036318">
    <property type="entry name" value="FAD-bd_PCMH-like_sf"/>
</dbReference>
<accession>A0A7W4TN27</accession>
<name>A0A7W4TN27_KINRA</name>
<dbReference type="EC" id="1.1.3.41" evidence="3"/>
<dbReference type="Proteomes" id="UP000533269">
    <property type="component" value="Unassembled WGS sequence"/>
</dbReference>
<dbReference type="Gene3D" id="3.30.70.2520">
    <property type="match status" value="1"/>
</dbReference>
<dbReference type="InterPro" id="IPR016166">
    <property type="entry name" value="FAD-bd_PCMH"/>
</dbReference>
<dbReference type="GO" id="GO:0080049">
    <property type="term" value="F:L-gulono-1,4-lactone dehydrogenase activity"/>
    <property type="evidence" value="ECO:0007669"/>
    <property type="project" value="TreeGrafter"/>
</dbReference>
<proteinExistence type="predicted"/>
<dbReference type="RefSeq" id="WP_183391865.1">
    <property type="nucleotide sequence ID" value="NZ_JACHVY010000002.1"/>
</dbReference>
<comment type="caution">
    <text evidence="3">The sequence shown here is derived from an EMBL/GenBank/DDBJ whole genome shotgun (WGS) entry which is preliminary data.</text>
</comment>
<dbReference type="InterPro" id="IPR016171">
    <property type="entry name" value="Vanillyl_alc_oxidase_C-sub2"/>
</dbReference>
<reference evidence="3 4" key="1">
    <citation type="submission" date="2020-08" db="EMBL/GenBank/DDBJ databases">
        <title>The Agave Microbiome: Exploring the role of microbial communities in plant adaptations to desert environments.</title>
        <authorList>
            <person name="Partida-Martinez L.P."/>
        </authorList>
    </citation>
    <scope>NUCLEOTIDE SEQUENCE [LARGE SCALE GENOMIC DNA]</scope>
    <source>
        <strain evidence="3 4">AS2.23</strain>
    </source>
</reference>
<dbReference type="AlphaFoldDB" id="A0A7W4TN27"/>
<feature type="domain" description="FAD-binding PCMH-type" evidence="2">
    <location>
        <begin position="24"/>
        <end position="188"/>
    </location>
</feature>
<evidence type="ECO:0000256" key="1">
    <source>
        <dbReference type="ARBA" id="ARBA00023002"/>
    </source>
</evidence>
<dbReference type="Gene3D" id="3.30.70.2530">
    <property type="match status" value="1"/>
</dbReference>
<dbReference type="Pfam" id="PF01565">
    <property type="entry name" value="FAD_binding_4"/>
    <property type="match status" value="1"/>
</dbReference>
<dbReference type="GO" id="GO:0050582">
    <property type="term" value="F:xylitol oxidase activity"/>
    <property type="evidence" value="ECO:0007669"/>
    <property type="project" value="UniProtKB-EC"/>
</dbReference>
<dbReference type="InterPro" id="IPR006094">
    <property type="entry name" value="Oxid_FAD_bind_N"/>
</dbReference>
<evidence type="ECO:0000313" key="3">
    <source>
        <dbReference type="EMBL" id="MBB2901949.1"/>
    </source>
</evidence>
<dbReference type="GO" id="GO:0003885">
    <property type="term" value="F:D-arabinono-1,4-lactone oxidase activity"/>
    <property type="evidence" value="ECO:0007669"/>
    <property type="project" value="InterPro"/>
</dbReference>
<dbReference type="Gene3D" id="1.10.45.10">
    <property type="entry name" value="Vanillyl-alcohol Oxidase, Chain A, domain 4"/>
    <property type="match status" value="1"/>
</dbReference>
<dbReference type="EMBL" id="JACHVY010000002">
    <property type="protein sequence ID" value="MBB2901949.1"/>
    <property type="molecule type" value="Genomic_DNA"/>
</dbReference>
<dbReference type="InterPro" id="IPR016169">
    <property type="entry name" value="FAD-bd_PCMH_sub2"/>
</dbReference>
<dbReference type="GO" id="GO:0071949">
    <property type="term" value="F:FAD binding"/>
    <property type="evidence" value="ECO:0007669"/>
    <property type="project" value="InterPro"/>
</dbReference>
<sequence>MSTSTTSSTGTTTTAPGVNWARNYAFSAGTLHRPTTLDGLRAVVGSTARVRAVGTRHCFNDIADSPGDMVTLEALPVEVEADSAAGAVRVSSATSYGVLAQRLQDAGLALATMASLPHISVGGAVATATHGSGDRTQNLAAAVRAVELVTADGDVRRVQRGDGEFAGSVVALGSLGVVTHLELDVLPTYDVRQDVYSGLSFEAFTENFDAVTSAAYSVSVYTNWIGTDTTQVWLKTRTSDAAEAPAELFGAVRAGEPLHPLPEVDVRNATEQLGVPGPWHERLPHFRFSFAPSNGEELQVEYLVARENALAVVAALRELGPSIAPLLHMCEIRTVAADDLWLSGSHQRDSVAFHFTYKQRQAEVIAAIAEVEAALSGLDVRPHWGKLFAADAQRIASLYPRFDDARALVARHDPRRKFANAYTDRVGLTA</sequence>
<dbReference type="InterPro" id="IPR010031">
    <property type="entry name" value="FAD_lactone_oxidase-like"/>
</dbReference>
<dbReference type="GO" id="GO:0016020">
    <property type="term" value="C:membrane"/>
    <property type="evidence" value="ECO:0007669"/>
    <property type="project" value="InterPro"/>
</dbReference>
<dbReference type="PANTHER" id="PTHR43762">
    <property type="entry name" value="L-GULONOLACTONE OXIDASE"/>
    <property type="match status" value="1"/>
</dbReference>
<dbReference type="Gene3D" id="3.30.465.10">
    <property type="match status" value="1"/>
</dbReference>
<evidence type="ECO:0000259" key="2">
    <source>
        <dbReference type="PROSITE" id="PS51387"/>
    </source>
</evidence>
<dbReference type="InterPro" id="IPR007173">
    <property type="entry name" value="ALO_C"/>
</dbReference>
<dbReference type="PROSITE" id="PS51387">
    <property type="entry name" value="FAD_PCMH"/>
    <property type="match status" value="1"/>
</dbReference>
<dbReference type="InterPro" id="IPR016167">
    <property type="entry name" value="FAD-bd_PCMH_sub1"/>
</dbReference>
<gene>
    <name evidence="3" type="ORF">FHR75_002764</name>
</gene>
<dbReference type="PANTHER" id="PTHR43762:SF1">
    <property type="entry name" value="D-ARABINONO-1,4-LACTONE OXIDASE"/>
    <property type="match status" value="1"/>
</dbReference>
<protein>
    <submittedName>
        <fullName evidence="3">Xylitol oxidase</fullName>
        <ecNumber evidence="3">1.1.3.41</ecNumber>
    </submittedName>
</protein>
<evidence type="ECO:0000313" key="4">
    <source>
        <dbReference type="Proteomes" id="UP000533269"/>
    </source>
</evidence>